<dbReference type="GO" id="GO:0003700">
    <property type="term" value="F:DNA-binding transcription factor activity"/>
    <property type="evidence" value="ECO:0007669"/>
    <property type="project" value="InterPro"/>
</dbReference>
<dbReference type="EMBL" id="FUUY01000003">
    <property type="protein sequence ID" value="SJX21628.1"/>
    <property type="molecule type" value="Genomic_DNA"/>
</dbReference>
<organism evidence="6 7">
    <name type="scientific">Acinetobacter johnsonii</name>
    <dbReference type="NCBI Taxonomy" id="40214"/>
    <lineage>
        <taxon>Bacteria</taxon>
        <taxon>Pseudomonadati</taxon>
        <taxon>Pseudomonadota</taxon>
        <taxon>Gammaproteobacteria</taxon>
        <taxon>Moraxellales</taxon>
        <taxon>Moraxellaceae</taxon>
        <taxon>Acinetobacter</taxon>
    </lineage>
</organism>
<evidence type="ECO:0000313" key="7">
    <source>
        <dbReference type="Proteomes" id="UP000196240"/>
    </source>
</evidence>
<proteinExistence type="predicted"/>
<evidence type="ECO:0000256" key="3">
    <source>
        <dbReference type="ARBA" id="ARBA00023015"/>
    </source>
</evidence>
<dbReference type="SMART" id="SM00347">
    <property type="entry name" value="HTH_MARR"/>
    <property type="match status" value="1"/>
</dbReference>
<accession>A0A0W8GXJ4</accession>
<evidence type="ECO:0000256" key="4">
    <source>
        <dbReference type="ARBA" id="ARBA00023125"/>
    </source>
</evidence>
<dbReference type="GO" id="GO:0006950">
    <property type="term" value="P:response to stress"/>
    <property type="evidence" value="ECO:0007669"/>
    <property type="project" value="TreeGrafter"/>
</dbReference>
<dbReference type="PANTHER" id="PTHR33164">
    <property type="entry name" value="TRANSCRIPTIONAL REGULATOR, MARR FAMILY"/>
    <property type="match status" value="1"/>
</dbReference>
<dbReference type="InterPro" id="IPR039422">
    <property type="entry name" value="MarR/SlyA-like"/>
</dbReference>
<gene>
    <name evidence="6" type="primary">ohrR</name>
    <name evidence="6" type="ORF">ACNJC6_01248</name>
</gene>
<name>A0A0W8GXJ4_ACIJO</name>
<evidence type="ECO:0000256" key="5">
    <source>
        <dbReference type="ARBA" id="ARBA00023163"/>
    </source>
</evidence>
<dbReference type="PANTHER" id="PTHR33164:SF5">
    <property type="entry name" value="ORGANIC HYDROPEROXIDE RESISTANCE TRANSCRIPTIONAL REGULATOR"/>
    <property type="match status" value="1"/>
</dbReference>
<dbReference type="Pfam" id="PF22381">
    <property type="entry name" value="Staph_reg_Sar_Rot"/>
    <property type="match status" value="1"/>
</dbReference>
<dbReference type="Gene3D" id="1.10.10.10">
    <property type="entry name" value="Winged helix-like DNA-binding domain superfamily/Winged helix DNA-binding domain"/>
    <property type="match status" value="1"/>
</dbReference>
<keyword evidence="2" id="KW-0963">Cytoplasm</keyword>
<dbReference type="AlphaFoldDB" id="A0A0W8GXJ4"/>
<dbReference type="GO" id="GO:0005737">
    <property type="term" value="C:cytoplasm"/>
    <property type="evidence" value="ECO:0007669"/>
    <property type="project" value="UniProtKB-SubCell"/>
</dbReference>
<keyword evidence="4" id="KW-0238">DNA-binding</keyword>
<keyword evidence="3" id="KW-0805">Transcription regulation</keyword>
<dbReference type="InterPro" id="IPR036388">
    <property type="entry name" value="WH-like_DNA-bd_sf"/>
</dbReference>
<dbReference type="RefSeq" id="WP_058870513.1">
    <property type="nucleotide sequence ID" value="NZ_FUUY01000003.1"/>
</dbReference>
<comment type="subcellular location">
    <subcellularLocation>
        <location evidence="1">Cytoplasm</location>
    </subcellularLocation>
</comment>
<dbReference type="InterPro" id="IPR036390">
    <property type="entry name" value="WH_DNA-bd_sf"/>
</dbReference>
<evidence type="ECO:0000313" key="6">
    <source>
        <dbReference type="EMBL" id="SJX21628.1"/>
    </source>
</evidence>
<dbReference type="InterPro" id="IPR000835">
    <property type="entry name" value="HTH_MarR-typ"/>
</dbReference>
<dbReference type="PROSITE" id="PS50995">
    <property type="entry name" value="HTH_MARR_2"/>
    <property type="match status" value="1"/>
</dbReference>
<keyword evidence="5" id="KW-0804">Transcription</keyword>
<dbReference type="SUPFAM" id="SSF46785">
    <property type="entry name" value="Winged helix' DNA-binding domain"/>
    <property type="match status" value="1"/>
</dbReference>
<evidence type="ECO:0000256" key="2">
    <source>
        <dbReference type="ARBA" id="ARBA00022490"/>
    </source>
</evidence>
<protein>
    <submittedName>
        <fullName evidence="6">Organic hydroperoxide resistance transcriptional regulator</fullName>
    </submittedName>
</protein>
<reference evidence="6 7" key="1">
    <citation type="submission" date="2017-02" db="EMBL/GenBank/DDBJ databases">
        <authorList>
            <person name="Peterson S.W."/>
        </authorList>
    </citation>
    <scope>NUCLEOTIDE SEQUENCE [LARGE SCALE GENOMIC DNA]</scope>
    <source>
        <strain evidence="6">C6</strain>
    </source>
</reference>
<evidence type="ECO:0000256" key="1">
    <source>
        <dbReference type="ARBA" id="ARBA00004496"/>
    </source>
</evidence>
<dbReference type="Proteomes" id="UP000196240">
    <property type="component" value="Unassembled WGS sequence"/>
</dbReference>
<dbReference type="GO" id="GO:0003677">
    <property type="term" value="F:DNA binding"/>
    <property type="evidence" value="ECO:0007669"/>
    <property type="project" value="UniProtKB-KW"/>
</dbReference>
<dbReference type="InterPro" id="IPR055166">
    <property type="entry name" value="Transc_reg_Sar_Rot_HTH"/>
</dbReference>
<sequence length="150" mass="17259">MADTPLLENRVCFAMYSATNAMVRQYRPRLQVYDLTYPQFIVLLALYEQDNVTLTEIGQKTFFDSGTLTPIIKKLEEKQFLKRVAVKEDERMKKVVLLEKALLVKDKIIAIPFELACSLGLDPDDLVAIHQLCQRFLNGLEQPQHDSRDA</sequence>